<dbReference type="Gene3D" id="1.10.630.10">
    <property type="entry name" value="Cytochrome P450"/>
    <property type="match status" value="1"/>
</dbReference>
<evidence type="ECO:0000256" key="8">
    <source>
        <dbReference type="ARBA" id="ARBA00022723"/>
    </source>
</evidence>
<feature type="transmembrane region" description="Helical" evidence="19">
    <location>
        <begin position="668"/>
        <end position="690"/>
    </location>
</feature>
<dbReference type="AlphaFoldDB" id="A0A9D4NY22"/>
<dbReference type="PROSITE" id="PS50939">
    <property type="entry name" value="CYTOCHROME_B561"/>
    <property type="match status" value="1"/>
</dbReference>
<dbReference type="EMBL" id="SDOV01000005">
    <property type="protein sequence ID" value="KAH7640994.1"/>
    <property type="molecule type" value="Genomic_DNA"/>
</dbReference>
<feature type="transmembrane region" description="Helical" evidence="19">
    <location>
        <begin position="635"/>
        <end position="656"/>
    </location>
</feature>
<evidence type="ECO:0000256" key="6">
    <source>
        <dbReference type="ARBA" id="ARBA00022617"/>
    </source>
</evidence>
<name>A0A9D4NY22_DERFA</name>
<organism evidence="21">
    <name type="scientific">Dermatophagoides farinae</name>
    <name type="common">American house dust mite</name>
    <dbReference type="NCBI Taxonomy" id="6954"/>
    <lineage>
        <taxon>Eukaryota</taxon>
        <taxon>Metazoa</taxon>
        <taxon>Ecdysozoa</taxon>
        <taxon>Arthropoda</taxon>
        <taxon>Chelicerata</taxon>
        <taxon>Arachnida</taxon>
        <taxon>Acari</taxon>
        <taxon>Acariformes</taxon>
        <taxon>Sarcoptiformes</taxon>
        <taxon>Astigmata</taxon>
        <taxon>Psoroptidia</taxon>
        <taxon>Analgoidea</taxon>
        <taxon>Pyroglyphidae</taxon>
        <taxon>Dermatophagoidinae</taxon>
        <taxon>Dermatophagoides</taxon>
    </lineage>
</organism>
<evidence type="ECO:0000256" key="2">
    <source>
        <dbReference type="ARBA" id="ARBA00004174"/>
    </source>
</evidence>
<keyword evidence="6 17" id="KW-0349">Heme</keyword>
<feature type="transmembrane region" description="Helical" evidence="19">
    <location>
        <begin position="552"/>
        <end position="574"/>
    </location>
</feature>
<keyword evidence="8 17" id="KW-0479">Metal-binding</keyword>
<dbReference type="Gene3D" id="1.20.120.1770">
    <property type="match status" value="1"/>
</dbReference>
<dbReference type="InterPro" id="IPR002402">
    <property type="entry name" value="Cyt_P450_E_grp-II"/>
</dbReference>
<feature type="compositionally biased region" description="Polar residues" evidence="18">
    <location>
        <begin position="836"/>
        <end position="848"/>
    </location>
</feature>
<dbReference type="InterPro" id="IPR050705">
    <property type="entry name" value="Cytochrome_P450_3A"/>
</dbReference>
<proteinExistence type="inferred from homology"/>
<dbReference type="PROSITE" id="PS00086">
    <property type="entry name" value="CYTOCHROME_P450"/>
    <property type="match status" value="1"/>
</dbReference>
<evidence type="ECO:0000256" key="11">
    <source>
        <dbReference type="ARBA" id="ARBA00022989"/>
    </source>
</evidence>
<dbReference type="FunFam" id="1.10.630.10:FF:000182">
    <property type="entry name" value="Cytochrome P450 3A4"/>
    <property type="match status" value="1"/>
</dbReference>
<dbReference type="CDD" id="cd08554">
    <property type="entry name" value="Cyt_b561"/>
    <property type="match status" value="1"/>
</dbReference>
<feature type="transmembrane region" description="Helical" evidence="19">
    <location>
        <begin position="5"/>
        <end position="21"/>
    </location>
</feature>
<dbReference type="InterPro" id="IPR001128">
    <property type="entry name" value="Cyt_P450"/>
</dbReference>
<dbReference type="InterPro" id="IPR017972">
    <property type="entry name" value="Cyt_P450_CS"/>
</dbReference>
<evidence type="ECO:0000256" key="3">
    <source>
        <dbReference type="ARBA" id="ARBA00004406"/>
    </source>
</evidence>
<dbReference type="PANTHER" id="PTHR24302:SF15">
    <property type="entry name" value="FATTY-ACID PEROXYGENASE"/>
    <property type="match status" value="1"/>
</dbReference>
<dbReference type="GO" id="GO:0020037">
    <property type="term" value="F:heme binding"/>
    <property type="evidence" value="ECO:0007669"/>
    <property type="project" value="InterPro"/>
</dbReference>
<keyword evidence="15 19" id="KW-0472">Membrane</keyword>
<dbReference type="GO" id="GO:0005506">
    <property type="term" value="F:iron ion binding"/>
    <property type="evidence" value="ECO:0007669"/>
    <property type="project" value="InterPro"/>
</dbReference>
<evidence type="ECO:0000256" key="4">
    <source>
        <dbReference type="ARBA" id="ARBA00010617"/>
    </source>
</evidence>
<comment type="similarity">
    <text evidence="4">Belongs to the cytochrome P450 family.</text>
</comment>
<keyword evidence="5" id="KW-0813">Transport</keyword>
<dbReference type="InterPro" id="IPR006593">
    <property type="entry name" value="Cyt_b561/ferric_Rdtase_TM"/>
</dbReference>
<dbReference type="SUPFAM" id="SSF48264">
    <property type="entry name" value="Cytochrome P450"/>
    <property type="match status" value="1"/>
</dbReference>
<feature type="transmembrane region" description="Helical" evidence="19">
    <location>
        <begin position="317"/>
        <end position="341"/>
    </location>
</feature>
<keyword evidence="11 19" id="KW-1133">Transmembrane helix</keyword>
<dbReference type="GO" id="GO:0005789">
    <property type="term" value="C:endoplasmic reticulum membrane"/>
    <property type="evidence" value="ECO:0007669"/>
    <property type="project" value="UniProtKB-SubCell"/>
</dbReference>
<evidence type="ECO:0000256" key="16">
    <source>
        <dbReference type="ARBA" id="ARBA00043906"/>
    </source>
</evidence>
<comment type="cofactor">
    <cofactor evidence="1 17">
        <name>heme</name>
        <dbReference type="ChEBI" id="CHEBI:30413"/>
    </cofactor>
</comment>
<feature type="region of interest" description="Disordered" evidence="18">
    <location>
        <begin position="828"/>
        <end position="893"/>
    </location>
</feature>
<comment type="function">
    <text evidence="16">Cytochromes P450 are a group of heme-thiolate monooxygenases. They oxidize a variety of structurally unrelated compounds, including steroids, fatty acids, and xenobiotics.</text>
</comment>
<keyword evidence="7 19" id="KW-0812">Transmembrane</keyword>
<reference evidence="21" key="1">
    <citation type="submission" date="2020-06" db="EMBL/GenBank/DDBJ databases">
        <authorList>
            <person name="Ji K."/>
            <person name="Li J."/>
        </authorList>
    </citation>
    <scope>NUCLEOTIDE SEQUENCE</scope>
    <source>
        <strain evidence="21">JKM2019</strain>
        <tissue evidence="21">Whole body</tissue>
    </source>
</reference>
<keyword evidence="9" id="KW-0256">Endoplasmic reticulum</keyword>
<reference evidence="21" key="2">
    <citation type="journal article" date="2021" name="World Allergy Organ. J.">
        <title>Chromosome-level assembly of Dermatophagoides farinae genome and transcriptome reveals two novel allergens Der f 37 and Der f 39.</title>
        <authorList>
            <person name="Chen J."/>
            <person name="Cai Z."/>
            <person name="Fan D."/>
            <person name="Hu J."/>
            <person name="Hou Y."/>
            <person name="He Y."/>
            <person name="Zhang Z."/>
            <person name="Zhao Z."/>
            <person name="Gao P."/>
            <person name="Hu W."/>
            <person name="Sun J."/>
            <person name="Li J."/>
            <person name="Ji K."/>
        </authorList>
    </citation>
    <scope>NUCLEOTIDE SEQUENCE</scope>
    <source>
        <strain evidence="21">JKM2019</strain>
    </source>
</reference>
<feature type="binding site" description="axial binding residue" evidence="17">
    <location>
        <position position="475"/>
    </location>
    <ligand>
        <name>heme</name>
        <dbReference type="ChEBI" id="CHEBI:30413"/>
    </ligand>
    <ligandPart>
        <name>Fe</name>
        <dbReference type="ChEBI" id="CHEBI:18248"/>
    </ligandPart>
</feature>
<dbReference type="PRINTS" id="PR00464">
    <property type="entry name" value="EP450II"/>
</dbReference>
<dbReference type="Pfam" id="PF03188">
    <property type="entry name" value="Cytochrom_B561"/>
    <property type="match status" value="1"/>
</dbReference>
<evidence type="ECO:0000256" key="14">
    <source>
        <dbReference type="ARBA" id="ARBA00023033"/>
    </source>
</evidence>
<evidence type="ECO:0000256" key="18">
    <source>
        <dbReference type="SAM" id="MobiDB-lite"/>
    </source>
</evidence>
<evidence type="ECO:0000256" key="7">
    <source>
        <dbReference type="ARBA" id="ARBA00022692"/>
    </source>
</evidence>
<feature type="domain" description="Cytochrome b561" evidence="20">
    <location>
        <begin position="557"/>
        <end position="762"/>
    </location>
</feature>
<evidence type="ECO:0000256" key="17">
    <source>
        <dbReference type="PIRSR" id="PIRSR602402-1"/>
    </source>
</evidence>
<keyword evidence="9" id="KW-0492">Microsome</keyword>
<dbReference type="Pfam" id="PF00067">
    <property type="entry name" value="p450"/>
    <property type="match status" value="1"/>
</dbReference>
<keyword evidence="14" id="KW-0503">Monooxygenase</keyword>
<evidence type="ECO:0000256" key="10">
    <source>
        <dbReference type="ARBA" id="ARBA00022982"/>
    </source>
</evidence>
<dbReference type="Proteomes" id="UP000828236">
    <property type="component" value="Unassembled WGS sequence"/>
</dbReference>
<evidence type="ECO:0000256" key="13">
    <source>
        <dbReference type="ARBA" id="ARBA00023004"/>
    </source>
</evidence>
<dbReference type="SMART" id="SM00665">
    <property type="entry name" value="B561"/>
    <property type="match status" value="1"/>
</dbReference>
<evidence type="ECO:0000256" key="5">
    <source>
        <dbReference type="ARBA" id="ARBA00022448"/>
    </source>
</evidence>
<evidence type="ECO:0000259" key="20">
    <source>
        <dbReference type="PROSITE" id="PS50939"/>
    </source>
</evidence>
<evidence type="ECO:0000256" key="1">
    <source>
        <dbReference type="ARBA" id="ARBA00001971"/>
    </source>
</evidence>
<comment type="caution">
    <text evidence="21">The sequence shown here is derived from an EMBL/GenBank/DDBJ whole genome shotgun (WGS) entry which is preliminary data.</text>
</comment>
<dbReference type="InterPro" id="IPR036396">
    <property type="entry name" value="Cyt_P450_sf"/>
</dbReference>
<feature type="compositionally biased region" description="Basic residues" evidence="18">
    <location>
        <begin position="851"/>
        <end position="864"/>
    </location>
</feature>
<keyword evidence="12" id="KW-0560">Oxidoreductase</keyword>
<feature type="transmembrane region" description="Helical" evidence="19">
    <location>
        <begin position="779"/>
        <end position="800"/>
    </location>
</feature>
<gene>
    <name evidence="21" type="ORF">HUG17_8463</name>
</gene>
<feature type="transmembrane region" description="Helical" evidence="19">
    <location>
        <begin position="603"/>
        <end position="623"/>
    </location>
</feature>
<evidence type="ECO:0000256" key="9">
    <source>
        <dbReference type="ARBA" id="ARBA00022848"/>
    </source>
</evidence>
<comment type="subcellular location">
    <subcellularLocation>
        <location evidence="3">Endoplasmic reticulum membrane</location>
        <topology evidence="3">Peripheral membrane protein</topology>
    </subcellularLocation>
    <subcellularLocation>
        <location evidence="2">Microsome membrane</location>
        <topology evidence="2">Peripheral membrane protein</topology>
    </subcellularLocation>
</comment>
<protein>
    <recommendedName>
        <fullName evidence="20">Cytochrome b561 domain-containing protein</fullName>
    </recommendedName>
</protein>
<feature type="compositionally biased region" description="Low complexity" evidence="18">
    <location>
        <begin position="865"/>
        <end position="893"/>
    </location>
</feature>
<sequence length="893" mass="102819">MFIIFMITISVISIVSIYIYLERRSLRLKNEIINERNVPYVRLQMLLLGIITKQRFELIQQQTLRKVGPVYAVDLLGGIQFVIGDPELIQLVLSKEFTNFPNRRKFELDDLFFRNGLAMVPLDRWKRLRAIVAPTFATGKLRRMKPLIDSICQTLILNIDNHQEETKCSVFNIRHFIGCFTMDTILQVAFGVKINSLVEPNNELVKTVVKLFNQDMKLKDIIAFMIILYSPRLQKIFRNLRPNAAQVDFFEKYAREIIVQKRKQYEQEKGFSKASNFIEFLLEAENEYAAIQRKQMQNSEPNNDNGKPIKYISEDEMIAQCILFFFGGFHPTTIMIMLACYRLALNPDKEKLAYEEVCRVASRYDNVLESIPFESLGSEFEYICAVIDESLRMTPVQVIIERLCEHDCVLTTEDGRYNVPVKKDEIVQIPVYALHYNDEYFPQPEQFRPERFCKKTADNFPNYAYLPFGSGPRVCVAKSLALLEAKMALIWLIKNFHMTKCPIRTKDPLDFNYQAANYATATIHIDNDTAIADDHTDDNSFRYKNSKSQMNCGLYFILQMLALVTLILMVIWFIENFGGLSFQTSNEDNSSSGGSNWDQFLNLHPIFMVFGLVYVLANSLLFLTSSQSLRFARILISLVIIIVGSIGLLITIYWHMNENYQHFDSLHSWLGLMTWIFLLTYLVYGFNVYVSNVNDDRRRVRMIRHLRMIGIATLLMAGATCLLGISQNLIVRSMNKPKTTIFAADDDQKQNQTSTTTMATTTSIEDGQLDDQLVFQANLIGNTIGMFLLCYILSMIYLMARMRYEPWSMRKREQIEKQLRATVEKAMAKLDDEDNNNAASRTSINNDGKSGKKGVRNSKSKTKTSKTSFSKTETTTTTKQASSMTPTTTTTMK</sequence>
<dbReference type="GO" id="GO:0016705">
    <property type="term" value="F:oxidoreductase activity, acting on paired donors, with incorporation or reduction of molecular oxygen"/>
    <property type="evidence" value="ECO:0007669"/>
    <property type="project" value="InterPro"/>
</dbReference>
<dbReference type="PRINTS" id="PR00385">
    <property type="entry name" value="P450"/>
</dbReference>
<evidence type="ECO:0000313" key="21">
    <source>
        <dbReference type="EMBL" id="KAH7640994.1"/>
    </source>
</evidence>
<evidence type="ECO:0000256" key="15">
    <source>
        <dbReference type="ARBA" id="ARBA00023136"/>
    </source>
</evidence>
<feature type="transmembrane region" description="Helical" evidence="19">
    <location>
        <begin position="711"/>
        <end position="730"/>
    </location>
</feature>
<keyword evidence="13 17" id="KW-0408">Iron</keyword>
<evidence type="ECO:0000256" key="12">
    <source>
        <dbReference type="ARBA" id="ARBA00023002"/>
    </source>
</evidence>
<dbReference type="GO" id="GO:0008395">
    <property type="term" value="F:steroid hydroxylase activity"/>
    <property type="evidence" value="ECO:0007669"/>
    <property type="project" value="TreeGrafter"/>
</dbReference>
<evidence type="ECO:0000256" key="19">
    <source>
        <dbReference type="SAM" id="Phobius"/>
    </source>
</evidence>
<accession>A0A9D4NY22</accession>
<keyword evidence="10" id="KW-0249">Electron transport</keyword>
<dbReference type="PANTHER" id="PTHR24302">
    <property type="entry name" value="CYTOCHROME P450 FAMILY 3"/>
    <property type="match status" value="1"/>
</dbReference>